<dbReference type="OrthoDB" id="2112157at2"/>
<dbReference type="InterPro" id="IPR052767">
    <property type="entry name" value="Bact_com_dev_regulator"/>
</dbReference>
<evidence type="ECO:0000313" key="2">
    <source>
        <dbReference type="Proteomes" id="UP000197032"/>
    </source>
</evidence>
<dbReference type="Gene3D" id="1.20.1500.10">
    <property type="entry name" value="YheA/YmcA-like"/>
    <property type="match status" value="1"/>
</dbReference>
<dbReference type="AlphaFoldDB" id="A0A1Z5HPY1"/>
<sequence>MSVMEKAHELAKALEESEELSRLRQAELQIAQDPVAKKILAEFYQTQRELMQAKSQGKDPAPEQLEKVKEIEEKMENNESLQNYAQAQKEVTQLLQSVNFIISKAITGEAPACGPGCDKGCC</sequence>
<dbReference type="Pfam" id="PF06133">
    <property type="entry name" value="Com_YlbF"/>
    <property type="match status" value="1"/>
</dbReference>
<gene>
    <name evidence="1" type="ORF">KKC1_06600</name>
</gene>
<dbReference type="InterPro" id="IPR010368">
    <property type="entry name" value="Com_YlbF"/>
</dbReference>
<accession>A0A1Z5HPY1</accession>
<keyword evidence="2" id="KW-1185">Reference proteome</keyword>
<dbReference type="EMBL" id="BDGJ01000018">
    <property type="protein sequence ID" value="GAW91498.1"/>
    <property type="molecule type" value="Genomic_DNA"/>
</dbReference>
<dbReference type="PANTHER" id="PTHR38448:SF1">
    <property type="entry name" value="YLBF FAMILY REGULATOR"/>
    <property type="match status" value="1"/>
</dbReference>
<protein>
    <submittedName>
        <fullName evidence="1">Uncharacterized protein</fullName>
    </submittedName>
</protein>
<organism evidence="1 2">
    <name type="scientific">Calderihabitans maritimus</name>
    <dbReference type="NCBI Taxonomy" id="1246530"/>
    <lineage>
        <taxon>Bacteria</taxon>
        <taxon>Bacillati</taxon>
        <taxon>Bacillota</taxon>
        <taxon>Clostridia</taxon>
        <taxon>Neomoorellales</taxon>
        <taxon>Calderihabitantaceae</taxon>
        <taxon>Calderihabitans</taxon>
    </lineage>
</organism>
<comment type="caution">
    <text evidence="1">The sequence shown here is derived from an EMBL/GenBank/DDBJ whole genome shotgun (WGS) entry which is preliminary data.</text>
</comment>
<dbReference type="SUPFAM" id="SSF158622">
    <property type="entry name" value="YheA/YmcA-like"/>
    <property type="match status" value="1"/>
</dbReference>
<dbReference type="PANTHER" id="PTHR38448">
    <property type="entry name" value="REGULATORY PROTEIN YLBF-RELATED"/>
    <property type="match status" value="1"/>
</dbReference>
<reference evidence="2" key="1">
    <citation type="journal article" date="2017" name="Appl. Environ. Microbiol.">
        <title>Genomic analysis of Calderihabitans maritimus KKC1, a thermophilic hydrogenogenic carboxydotrophic bacterium isolated from marine sediment.</title>
        <authorList>
            <person name="Omae K."/>
            <person name="Yoneda Y."/>
            <person name="Fukuyama Y."/>
            <person name="Yoshida T."/>
            <person name="Sako Y."/>
        </authorList>
    </citation>
    <scope>NUCLEOTIDE SEQUENCE [LARGE SCALE GENOMIC DNA]</scope>
    <source>
        <strain evidence="2">KKC1</strain>
    </source>
</reference>
<dbReference type="InterPro" id="IPR023378">
    <property type="entry name" value="YheA/YmcA-like_dom_sf"/>
</dbReference>
<dbReference type="RefSeq" id="WP_088553020.1">
    <property type="nucleotide sequence ID" value="NZ_BDGJ01000018.1"/>
</dbReference>
<proteinExistence type="predicted"/>
<evidence type="ECO:0000313" key="1">
    <source>
        <dbReference type="EMBL" id="GAW91498.1"/>
    </source>
</evidence>
<name>A0A1Z5HPY1_9FIRM</name>
<dbReference type="Proteomes" id="UP000197032">
    <property type="component" value="Unassembled WGS sequence"/>
</dbReference>